<evidence type="ECO:0000256" key="5">
    <source>
        <dbReference type="SAM" id="SignalP"/>
    </source>
</evidence>
<dbReference type="InterPro" id="IPR001955">
    <property type="entry name" value="Pancreatic_hormone-like"/>
</dbReference>
<dbReference type="EMBL" id="KK852727">
    <property type="protein sequence ID" value="KDR17622.1"/>
    <property type="molecule type" value="Genomic_DNA"/>
</dbReference>
<dbReference type="SMART" id="SM00309">
    <property type="entry name" value="PAH"/>
    <property type="match status" value="1"/>
</dbReference>
<evidence type="ECO:0000313" key="7">
    <source>
        <dbReference type="Proteomes" id="UP000027135"/>
    </source>
</evidence>
<organism evidence="6 7">
    <name type="scientific">Zootermopsis nevadensis</name>
    <name type="common">Dampwood termite</name>
    <dbReference type="NCBI Taxonomy" id="136037"/>
    <lineage>
        <taxon>Eukaryota</taxon>
        <taxon>Metazoa</taxon>
        <taxon>Ecdysozoa</taxon>
        <taxon>Arthropoda</taxon>
        <taxon>Hexapoda</taxon>
        <taxon>Insecta</taxon>
        <taxon>Pterygota</taxon>
        <taxon>Neoptera</taxon>
        <taxon>Polyneoptera</taxon>
        <taxon>Dictyoptera</taxon>
        <taxon>Blattodea</taxon>
        <taxon>Blattoidea</taxon>
        <taxon>Termitoidae</taxon>
        <taxon>Termopsidae</taxon>
        <taxon>Zootermopsis</taxon>
    </lineage>
</organism>
<evidence type="ECO:0000313" key="6">
    <source>
        <dbReference type="EMBL" id="KDR17622.1"/>
    </source>
</evidence>
<gene>
    <name evidence="6" type="ORF">L798_07885</name>
</gene>
<dbReference type="eggNOG" id="ENOG502SETE">
    <property type="taxonomic scope" value="Eukaryota"/>
</dbReference>
<dbReference type="GO" id="GO:0005576">
    <property type="term" value="C:extracellular region"/>
    <property type="evidence" value="ECO:0007669"/>
    <property type="project" value="UniProtKB-SubCell"/>
</dbReference>
<reference evidence="6 7" key="1">
    <citation type="journal article" date="2014" name="Nat. Commun.">
        <title>Molecular traces of alternative social organization in a termite genome.</title>
        <authorList>
            <person name="Terrapon N."/>
            <person name="Li C."/>
            <person name="Robertson H.M."/>
            <person name="Ji L."/>
            <person name="Meng X."/>
            <person name="Booth W."/>
            <person name="Chen Z."/>
            <person name="Childers C.P."/>
            <person name="Glastad K.M."/>
            <person name="Gokhale K."/>
            <person name="Gowin J."/>
            <person name="Gronenberg W."/>
            <person name="Hermansen R.A."/>
            <person name="Hu H."/>
            <person name="Hunt B.G."/>
            <person name="Huylmans A.K."/>
            <person name="Khalil S.M."/>
            <person name="Mitchell R.D."/>
            <person name="Munoz-Torres M.C."/>
            <person name="Mustard J.A."/>
            <person name="Pan H."/>
            <person name="Reese J.T."/>
            <person name="Scharf M.E."/>
            <person name="Sun F."/>
            <person name="Vogel H."/>
            <person name="Xiao J."/>
            <person name="Yang W."/>
            <person name="Yang Z."/>
            <person name="Yang Z."/>
            <person name="Zhou J."/>
            <person name="Zhu J."/>
            <person name="Brent C.S."/>
            <person name="Elsik C.G."/>
            <person name="Goodisman M.A."/>
            <person name="Liberles D.A."/>
            <person name="Roe R.M."/>
            <person name="Vargo E.L."/>
            <person name="Vilcinskas A."/>
            <person name="Wang J."/>
            <person name="Bornberg-Bauer E."/>
            <person name="Korb J."/>
            <person name="Zhang G."/>
            <person name="Liebig J."/>
        </authorList>
    </citation>
    <scope>NUCLEOTIDE SEQUENCE [LARGE SCALE GENOMIC DNA]</scope>
    <source>
        <tissue evidence="6">Whole organism</tissue>
    </source>
</reference>
<evidence type="ECO:0000256" key="4">
    <source>
        <dbReference type="RuleBase" id="RU000656"/>
    </source>
</evidence>
<accession>A0A067RF53</accession>
<dbReference type="CDD" id="cd00126">
    <property type="entry name" value="PAH"/>
    <property type="match status" value="1"/>
</dbReference>
<keyword evidence="5" id="KW-0732">Signal</keyword>
<proteinExistence type="inferred from homology"/>
<dbReference type="PROSITE" id="PS50276">
    <property type="entry name" value="PANCREATIC_HORMONE_2"/>
    <property type="match status" value="1"/>
</dbReference>
<comment type="subcellular location">
    <subcellularLocation>
        <location evidence="1">Secreted</location>
    </subcellularLocation>
</comment>
<protein>
    <submittedName>
        <fullName evidence="6">Neuropeptide Y</fullName>
    </submittedName>
</protein>
<dbReference type="InParanoid" id="A0A067RF53"/>
<dbReference type="GO" id="GO:0007218">
    <property type="term" value="P:neuropeptide signaling pathway"/>
    <property type="evidence" value="ECO:0007669"/>
    <property type="project" value="UniProtKB-KW"/>
</dbReference>
<evidence type="ECO:0000256" key="2">
    <source>
        <dbReference type="ARBA" id="ARBA00010022"/>
    </source>
</evidence>
<dbReference type="GO" id="GO:0005179">
    <property type="term" value="F:hormone activity"/>
    <property type="evidence" value="ECO:0007669"/>
    <property type="project" value="InterPro"/>
</dbReference>
<dbReference type="Pfam" id="PF00159">
    <property type="entry name" value="Hormone_3"/>
    <property type="match status" value="1"/>
</dbReference>
<sequence>MQNPVNLLLVAGLCVVISMAMPCWSDPLPASAEIASRPTRPKVFTSPDQLRDYLQELGNYYAIEGRPRFGKRLDTPTYRPSNNILGLPVTAGLSSAASRGNYFRYPTQSAVRNDLFQMLFPYDE</sequence>
<dbReference type="OrthoDB" id="9972427at2759"/>
<feature type="chain" id="PRO_5001645134" evidence="5">
    <location>
        <begin position="26"/>
        <end position="124"/>
    </location>
</feature>
<keyword evidence="3" id="KW-0964">Secreted</keyword>
<name>A0A067RF53_ZOONE</name>
<feature type="signal peptide" evidence="5">
    <location>
        <begin position="1"/>
        <end position="25"/>
    </location>
</feature>
<comment type="similarity">
    <text evidence="2 4">Belongs to the NPY family.</text>
</comment>
<dbReference type="AlphaFoldDB" id="A0A067RF53"/>
<evidence type="ECO:0000256" key="3">
    <source>
        <dbReference type="ARBA" id="ARBA00022525"/>
    </source>
</evidence>
<keyword evidence="7" id="KW-1185">Reference proteome</keyword>
<dbReference type="Proteomes" id="UP000027135">
    <property type="component" value="Unassembled WGS sequence"/>
</dbReference>
<evidence type="ECO:0000256" key="1">
    <source>
        <dbReference type="ARBA" id="ARBA00004613"/>
    </source>
</evidence>
<keyword evidence="6" id="KW-0527">Neuropeptide</keyword>